<evidence type="ECO:0000256" key="1">
    <source>
        <dbReference type="SAM" id="MobiDB-lite"/>
    </source>
</evidence>
<evidence type="ECO:0000313" key="2">
    <source>
        <dbReference type="EMBL" id="KAL2545473.1"/>
    </source>
</evidence>
<name>A0ABD1W728_9LAMI</name>
<comment type="caution">
    <text evidence="2">The sequence shown here is derived from an EMBL/GenBank/DDBJ whole genome shotgun (WGS) entry which is preliminary data.</text>
</comment>
<organism evidence="2 3">
    <name type="scientific">Forsythia ovata</name>
    <dbReference type="NCBI Taxonomy" id="205694"/>
    <lineage>
        <taxon>Eukaryota</taxon>
        <taxon>Viridiplantae</taxon>
        <taxon>Streptophyta</taxon>
        <taxon>Embryophyta</taxon>
        <taxon>Tracheophyta</taxon>
        <taxon>Spermatophyta</taxon>
        <taxon>Magnoliopsida</taxon>
        <taxon>eudicotyledons</taxon>
        <taxon>Gunneridae</taxon>
        <taxon>Pentapetalae</taxon>
        <taxon>asterids</taxon>
        <taxon>lamiids</taxon>
        <taxon>Lamiales</taxon>
        <taxon>Oleaceae</taxon>
        <taxon>Forsythieae</taxon>
        <taxon>Forsythia</taxon>
    </lineage>
</organism>
<keyword evidence="3" id="KW-1185">Reference proteome</keyword>
<dbReference type="Proteomes" id="UP001604277">
    <property type="component" value="Unassembled WGS sequence"/>
</dbReference>
<evidence type="ECO:0000313" key="3">
    <source>
        <dbReference type="Proteomes" id="UP001604277"/>
    </source>
</evidence>
<accession>A0ABD1W728</accession>
<proteinExistence type="predicted"/>
<dbReference type="AlphaFoldDB" id="A0ABD1W728"/>
<dbReference type="EMBL" id="JBFOLJ010000004">
    <property type="protein sequence ID" value="KAL2545473.1"/>
    <property type="molecule type" value="Genomic_DNA"/>
</dbReference>
<feature type="region of interest" description="Disordered" evidence="1">
    <location>
        <begin position="1"/>
        <end position="44"/>
    </location>
</feature>
<reference evidence="3" key="1">
    <citation type="submission" date="2024-07" db="EMBL/GenBank/DDBJ databases">
        <title>Two chromosome-level genome assemblies of Korean endemic species Abeliophyllum distichum and Forsythia ovata (Oleaceae).</title>
        <authorList>
            <person name="Jang H."/>
        </authorList>
    </citation>
    <scope>NUCLEOTIDE SEQUENCE [LARGE SCALE GENOMIC DNA]</scope>
</reference>
<protein>
    <submittedName>
        <fullName evidence="2">Uncharacterized protein</fullName>
    </submittedName>
</protein>
<sequence length="139" mass="15410">MTPTKLSQRGIDRVINSGSDSPHNTLPIFAETRDSSDEGPVEFGSSSRMNISGCHNVEHLASVGKTLAVSHQICQEKVPSCHRCIKELVATGKVPKGSALYNFSLTFLVNCKNREGFAVAEELEYKFGWIQFNFDQFNK</sequence>
<gene>
    <name evidence="2" type="ORF">Fot_14706</name>
</gene>